<protein>
    <submittedName>
        <fullName evidence="1">Unannotated protein</fullName>
    </submittedName>
</protein>
<proteinExistence type="predicted"/>
<accession>A0A6J6CW38</accession>
<dbReference type="EMBL" id="CAFAAX010000059">
    <property type="protein sequence ID" value="CAB4813349.1"/>
    <property type="molecule type" value="Genomic_DNA"/>
</dbReference>
<reference evidence="1" key="1">
    <citation type="submission" date="2020-05" db="EMBL/GenBank/DDBJ databases">
        <authorList>
            <person name="Chiriac C."/>
            <person name="Salcher M."/>
            <person name="Ghai R."/>
            <person name="Kavagutti S V."/>
        </authorList>
    </citation>
    <scope>NUCLEOTIDE SEQUENCE</scope>
</reference>
<organism evidence="1">
    <name type="scientific">freshwater metagenome</name>
    <dbReference type="NCBI Taxonomy" id="449393"/>
    <lineage>
        <taxon>unclassified sequences</taxon>
        <taxon>metagenomes</taxon>
        <taxon>ecological metagenomes</taxon>
    </lineage>
</organism>
<evidence type="ECO:0000313" key="1">
    <source>
        <dbReference type="EMBL" id="CAB4555830.1"/>
    </source>
</evidence>
<dbReference type="EMBL" id="CAEZTA010000061">
    <property type="protein sequence ID" value="CAB4555830.1"/>
    <property type="molecule type" value="Genomic_DNA"/>
</dbReference>
<dbReference type="AlphaFoldDB" id="A0A6J6CW38"/>
<name>A0A6J6CW38_9ZZZZ</name>
<sequence length="67" mass="6711">MSFPASTLSGALSRVTFNIARPFTIFTSGSGWPATGMPSSIGTTSVTPGAFFIAAVTAPILSAATTI</sequence>
<gene>
    <name evidence="1" type="ORF">UFOPK1541_00551</name>
    <name evidence="2" type="ORF">UFOPK3119_00563</name>
</gene>
<evidence type="ECO:0000313" key="2">
    <source>
        <dbReference type="EMBL" id="CAB4813349.1"/>
    </source>
</evidence>